<name>A0A9C7CC14_9BURK</name>
<feature type="compositionally biased region" description="Low complexity" evidence="1">
    <location>
        <begin position="155"/>
        <end position="166"/>
    </location>
</feature>
<protein>
    <recommendedName>
        <fullName evidence="3">Type II secretion system protein GspC N-terminal domain-containing protein</fullName>
    </recommendedName>
</protein>
<evidence type="ECO:0008006" key="3">
    <source>
        <dbReference type="Google" id="ProtNLM"/>
    </source>
</evidence>
<dbReference type="AlphaFoldDB" id="A0A9C7CC14"/>
<reference evidence="2" key="1">
    <citation type="submission" date="2022-11" db="EMBL/GenBank/DDBJ databases">
        <title>Complete Genome Sequences of three Polynucleobacter sp. Subcluster PnecC Strains KF022, KF023, and KF032 Isolated from a Shallow Eutrophic Lake in Japan.</title>
        <authorList>
            <person name="Ogata Y."/>
            <person name="Watanabe K."/>
            <person name="Takemine S."/>
            <person name="Shindo C."/>
            <person name="Kurokawa R."/>
            <person name="Suda W."/>
        </authorList>
    </citation>
    <scope>NUCLEOTIDE SEQUENCE</scope>
    <source>
        <strain evidence="2">KF023</strain>
    </source>
</reference>
<feature type="region of interest" description="Disordered" evidence="1">
    <location>
        <begin position="146"/>
        <end position="166"/>
    </location>
</feature>
<organism evidence="2">
    <name type="scientific">Polynucleobacter yangtzensis</name>
    <dbReference type="NCBI Taxonomy" id="1743159"/>
    <lineage>
        <taxon>Bacteria</taxon>
        <taxon>Pseudomonadati</taxon>
        <taxon>Pseudomonadota</taxon>
        <taxon>Betaproteobacteria</taxon>
        <taxon>Burkholderiales</taxon>
        <taxon>Burkholderiaceae</taxon>
        <taxon>Polynucleobacter</taxon>
    </lineage>
</organism>
<proteinExistence type="predicted"/>
<dbReference type="RefSeq" id="WP_281742947.1">
    <property type="nucleotide sequence ID" value="NZ_AP026973.1"/>
</dbReference>
<sequence>MPFILLGWLTPTSSSKGLTYGLMLLCGLSVTFWIMKIAQIPGTPSQPANGITKGMTLYSNQDASAAYALFGSKPLATENIYLRGVVITSKNPDGTPDGFALFEIDGKPTNAISVGETIGKGLSLQSIGDETATLLYQGQKLNFKLNKSKDKSDSNKNNSKSDSAKK</sequence>
<dbReference type="Proteomes" id="UP001211097">
    <property type="component" value="Chromosome"/>
</dbReference>
<evidence type="ECO:0000313" key="2">
    <source>
        <dbReference type="EMBL" id="BDT76565.1"/>
    </source>
</evidence>
<evidence type="ECO:0000256" key="1">
    <source>
        <dbReference type="SAM" id="MobiDB-lite"/>
    </source>
</evidence>
<gene>
    <name evidence="2" type="ORF">PKF023_03680</name>
</gene>
<accession>A0A9C7CC14</accession>
<dbReference type="KEGG" id="pyt:PKF023_03680"/>
<dbReference type="EMBL" id="AP026973">
    <property type="protein sequence ID" value="BDT76565.1"/>
    <property type="molecule type" value="Genomic_DNA"/>
</dbReference>